<sequence>MCAARYSPRLPKEGIVLNLNRVPAEKPRTRTAIDFSPAICYGFLTPAGAHEEVPDVPDRTRRAPPRDRPR</sequence>
<evidence type="ECO:0000256" key="1">
    <source>
        <dbReference type="SAM" id="MobiDB-lite"/>
    </source>
</evidence>
<feature type="region of interest" description="Disordered" evidence="1">
    <location>
        <begin position="49"/>
        <end position="70"/>
    </location>
</feature>
<evidence type="ECO:0000313" key="3">
    <source>
        <dbReference type="Proteomes" id="UP000556026"/>
    </source>
</evidence>
<dbReference type="EMBL" id="BLXX01000005">
    <property type="protein sequence ID" value="GFO59863.1"/>
    <property type="molecule type" value="Genomic_DNA"/>
</dbReference>
<keyword evidence="3" id="KW-1185">Reference proteome</keyword>
<comment type="caution">
    <text evidence="2">The sequence shown here is derived from an EMBL/GenBank/DDBJ whole genome shotgun (WGS) entry which is preliminary data.</text>
</comment>
<gene>
    <name evidence="2" type="ORF">GMST_21880</name>
</gene>
<protein>
    <submittedName>
        <fullName evidence="2">Uncharacterized protein</fullName>
    </submittedName>
</protein>
<dbReference type="Proteomes" id="UP000556026">
    <property type="component" value="Unassembled WGS sequence"/>
</dbReference>
<organism evidence="2 3">
    <name type="scientific">Geomonas silvestris</name>
    <dbReference type="NCBI Taxonomy" id="2740184"/>
    <lineage>
        <taxon>Bacteria</taxon>
        <taxon>Pseudomonadati</taxon>
        <taxon>Thermodesulfobacteriota</taxon>
        <taxon>Desulfuromonadia</taxon>
        <taxon>Geobacterales</taxon>
        <taxon>Geobacteraceae</taxon>
        <taxon>Geomonas</taxon>
    </lineage>
</organism>
<accession>A0A6V8MJ88</accession>
<reference evidence="3" key="1">
    <citation type="submission" date="2020-06" db="EMBL/GenBank/DDBJ databases">
        <title>Draft genomic sequence of Geomonas sp. Red330.</title>
        <authorList>
            <person name="Itoh H."/>
            <person name="Zhenxing X."/>
            <person name="Ushijima N."/>
            <person name="Masuda Y."/>
            <person name="Shiratori Y."/>
            <person name="Senoo K."/>
        </authorList>
    </citation>
    <scope>NUCLEOTIDE SEQUENCE [LARGE SCALE GENOMIC DNA]</scope>
    <source>
        <strain evidence="3">Red330</strain>
    </source>
</reference>
<proteinExistence type="predicted"/>
<evidence type="ECO:0000313" key="2">
    <source>
        <dbReference type="EMBL" id="GFO59863.1"/>
    </source>
</evidence>
<name>A0A6V8MJ88_9BACT</name>
<dbReference type="AlphaFoldDB" id="A0A6V8MJ88"/>